<proteinExistence type="predicted"/>
<organism evidence="1 2">
    <name type="scientific">Catharanthus roseus</name>
    <name type="common">Madagascar periwinkle</name>
    <name type="synonym">Vinca rosea</name>
    <dbReference type="NCBI Taxonomy" id="4058"/>
    <lineage>
        <taxon>Eukaryota</taxon>
        <taxon>Viridiplantae</taxon>
        <taxon>Streptophyta</taxon>
        <taxon>Embryophyta</taxon>
        <taxon>Tracheophyta</taxon>
        <taxon>Spermatophyta</taxon>
        <taxon>Magnoliopsida</taxon>
        <taxon>eudicotyledons</taxon>
        <taxon>Gunneridae</taxon>
        <taxon>Pentapetalae</taxon>
        <taxon>asterids</taxon>
        <taxon>lamiids</taxon>
        <taxon>Gentianales</taxon>
        <taxon>Apocynaceae</taxon>
        <taxon>Rauvolfioideae</taxon>
        <taxon>Vinceae</taxon>
        <taxon>Catharanthinae</taxon>
        <taxon>Catharanthus</taxon>
    </lineage>
</organism>
<keyword evidence="2" id="KW-1185">Reference proteome</keyword>
<accession>A0ACB9ZVZ8</accession>
<comment type="caution">
    <text evidence="1">The sequence shown here is derived from an EMBL/GenBank/DDBJ whole genome shotgun (WGS) entry which is preliminary data.</text>
</comment>
<evidence type="ECO:0000313" key="2">
    <source>
        <dbReference type="Proteomes" id="UP001060085"/>
    </source>
</evidence>
<dbReference type="Proteomes" id="UP001060085">
    <property type="component" value="Linkage Group LG07"/>
</dbReference>
<dbReference type="EMBL" id="CM044707">
    <property type="protein sequence ID" value="KAI5652798.1"/>
    <property type="molecule type" value="Genomic_DNA"/>
</dbReference>
<sequence length="111" mass="12460">MDATHPVRVVLLWDSKHARDAYDPYFTGVKNIEASRNGSKSLEGSNDNEDTFRCTINIVPINTLEDDDDNDDTDENYEESSESDNDNDDNDEEDDISTPVNPLSTTVIMAE</sequence>
<name>A0ACB9ZVZ8_CATRO</name>
<gene>
    <name evidence="1" type="ORF">M9H77_29985</name>
</gene>
<reference evidence="2" key="1">
    <citation type="journal article" date="2023" name="Nat. Plants">
        <title>Single-cell RNA sequencing provides a high-resolution roadmap for understanding the multicellular compartmentation of specialized metabolism.</title>
        <authorList>
            <person name="Sun S."/>
            <person name="Shen X."/>
            <person name="Li Y."/>
            <person name="Li Y."/>
            <person name="Wang S."/>
            <person name="Li R."/>
            <person name="Zhang H."/>
            <person name="Shen G."/>
            <person name="Guo B."/>
            <person name="Wei J."/>
            <person name="Xu J."/>
            <person name="St-Pierre B."/>
            <person name="Chen S."/>
            <person name="Sun C."/>
        </authorList>
    </citation>
    <scope>NUCLEOTIDE SEQUENCE [LARGE SCALE GENOMIC DNA]</scope>
</reference>
<evidence type="ECO:0000313" key="1">
    <source>
        <dbReference type="EMBL" id="KAI5652798.1"/>
    </source>
</evidence>
<protein>
    <submittedName>
        <fullName evidence="1">Uncharacterized protein</fullName>
    </submittedName>
</protein>